<dbReference type="NCBIfam" id="NF000585">
    <property type="entry name" value="PRK00010.1"/>
    <property type="match status" value="1"/>
</dbReference>
<dbReference type="PIRSF" id="PIRSF002161">
    <property type="entry name" value="Ribosomal_L5"/>
    <property type="match status" value="1"/>
</dbReference>
<protein>
    <recommendedName>
        <fullName evidence="4">Large ribosomal subunit protein uL5</fullName>
    </recommendedName>
    <alternativeName>
        <fullName evidence="5">50S ribosomal protein L5</fullName>
    </alternativeName>
</protein>
<accession>A0A1F6DMQ9</accession>
<organism evidence="9 10">
    <name type="scientific">Candidatus Kaiserbacteria bacterium RIFCSPHIGHO2_02_FULL_49_34</name>
    <dbReference type="NCBI Taxonomy" id="1798491"/>
    <lineage>
        <taxon>Bacteria</taxon>
        <taxon>Candidatus Kaiseribacteriota</taxon>
    </lineage>
</organism>
<dbReference type="GO" id="GO:0005840">
    <property type="term" value="C:ribosome"/>
    <property type="evidence" value="ECO:0007669"/>
    <property type="project" value="UniProtKB-KW"/>
</dbReference>
<dbReference type="STRING" id="1798491.A3C87_01400"/>
<evidence type="ECO:0000313" key="10">
    <source>
        <dbReference type="Proteomes" id="UP000176511"/>
    </source>
</evidence>
<dbReference type="GO" id="GO:1990904">
    <property type="term" value="C:ribonucleoprotein complex"/>
    <property type="evidence" value="ECO:0007669"/>
    <property type="project" value="UniProtKB-KW"/>
</dbReference>
<dbReference type="InterPro" id="IPR020930">
    <property type="entry name" value="Ribosomal_uL5_bac-type"/>
</dbReference>
<evidence type="ECO:0000256" key="2">
    <source>
        <dbReference type="ARBA" id="ARBA00022980"/>
    </source>
</evidence>
<dbReference type="InterPro" id="IPR002132">
    <property type="entry name" value="Ribosomal_uL5"/>
</dbReference>
<evidence type="ECO:0000259" key="8">
    <source>
        <dbReference type="Pfam" id="PF00673"/>
    </source>
</evidence>
<proteinExistence type="inferred from homology"/>
<keyword evidence="2 6" id="KW-0689">Ribosomal protein</keyword>
<evidence type="ECO:0000256" key="5">
    <source>
        <dbReference type="ARBA" id="ARBA00035461"/>
    </source>
</evidence>
<evidence type="ECO:0000259" key="7">
    <source>
        <dbReference type="Pfam" id="PF00281"/>
    </source>
</evidence>
<name>A0A1F6DMQ9_9BACT</name>
<dbReference type="Pfam" id="PF00281">
    <property type="entry name" value="Ribosomal_L5"/>
    <property type="match status" value="1"/>
</dbReference>
<evidence type="ECO:0000256" key="1">
    <source>
        <dbReference type="ARBA" id="ARBA00008553"/>
    </source>
</evidence>
<dbReference type="GO" id="GO:0003735">
    <property type="term" value="F:structural constituent of ribosome"/>
    <property type="evidence" value="ECO:0007669"/>
    <property type="project" value="InterPro"/>
</dbReference>
<sequence>MMKETLASTFDALKETFGYTSKMQAPRIEKVVVSMGVGKISDKNRLTFIRGRLALITGQKVADRKAKKSIASFKVREGDLSGFQVTLRGDRKNDFLDKLVHVALPSTRDFRGLKTTSVDAMGNYSIGIPEHTIFPECHDDEIKDIFPFSITLVTTAKNKEETLALLRHIGMPLQKEVA</sequence>
<reference evidence="9 10" key="1">
    <citation type="journal article" date="2016" name="Nat. Commun.">
        <title>Thousands of microbial genomes shed light on interconnected biogeochemical processes in an aquifer system.</title>
        <authorList>
            <person name="Anantharaman K."/>
            <person name="Brown C.T."/>
            <person name="Hug L.A."/>
            <person name="Sharon I."/>
            <person name="Castelle C.J."/>
            <person name="Probst A.J."/>
            <person name="Thomas B.C."/>
            <person name="Singh A."/>
            <person name="Wilkins M.J."/>
            <person name="Karaoz U."/>
            <person name="Brodie E.L."/>
            <person name="Williams K.H."/>
            <person name="Hubbard S.S."/>
            <person name="Banfield J.F."/>
        </authorList>
    </citation>
    <scope>NUCLEOTIDE SEQUENCE [LARGE SCALE GENOMIC DNA]</scope>
</reference>
<dbReference type="GO" id="GO:0006412">
    <property type="term" value="P:translation"/>
    <property type="evidence" value="ECO:0007669"/>
    <property type="project" value="InterPro"/>
</dbReference>
<dbReference type="Pfam" id="PF00673">
    <property type="entry name" value="Ribosomal_L5_C"/>
    <property type="match status" value="1"/>
</dbReference>
<evidence type="ECO:0000256" key="3">
    <source>
        <dbReference type="ARBA" id="ARBA00023274"/>
    </source>
</evidence>
<dbReference type="InterPro" id="IPR031310">
    <property type="entry name" value="Ribosomal_uL5_N"/>
</dbReference>
<comment type="caution">
    <text evidence="9">The sequence shown here is derived from an EMBL/GenBank/DDBJ whole genome shotgun (WGS) entry which is preliminary data.</text>
</comment>
<keyword evidence="3 6" id="KW-0687">Ribonucleoprotein</keyword>
<dbReference type="InterPro" id="IPR031309">
    <property type="entry name" value="Ribosomal_uL5_C"/>
</dbReference>
<evidence type="ECO:0000256" key="4">
    <source>
        <dbReference type="ARBA" id="ARBA00035245"/>
    </source>
</evidence>
<dbReference type="FunFam" id="3.30.1440.10:FF:000001">
    <property type="entry name" value="50S ribosomal protein L5"/>
    <property type="match status" value="1"/>
</dbReference>
<feature type="domain" description="Large ribosomal subunit protein uL5 N-terminal" evidence="7">
    <location>
        <begin position="22"/>
        <end position="76"/>
    </location>
</feature>
<dbReference type="AlphaFoldDB" id="A0A1F6DMQ9"/>
<dbReference type="PANTHER" id="PTHR11994">
    <property type="entry name" value="60S RIBOSOMAL PROTEIN L11-RELATED"/>
    <property type="match status" value="1"/>
</dbReference>
<evidence type="ECO:0000313" key="9">
    <source>
        <dbReference type="EMBL" id="OGG62741.1"/>
    </source>
</evidence>
<evidence type="ECO:0000256" key="6">
    <source>
        <dbReference type="RuleBase" id="RU003930"/>
    </source>
</evidence>
<dbReference type="Gene3D" id="3.30.1440.10">
    <property type="match status" value="1"/>
</dbReference>
<feature type="domain" description="Large ribosomal subunit protein uL5 C-terminal" evidence="8">
    <location>
        <begin position="82"/>
        <end position="172"/>
    </location>
</feature>
<dbReference type="Proteomes" id="UP000176511">
    <property type="component" value="Unassembled WGS sequence"/>
</dbReference>
<gene>
    <name evidence="9" type="ORF">A3C87_01400</name>
</gene>
<comment type="similarity">
    <text evidence="1 6">Belongs to the universal ribosomal protein uL5 family.</text>
</comment>
<dbReference type="InterPro" id="IPR022803">
    <property type="entry name" value="Ribosomal_uL5_dom_sf"/>
</dbReference>
<dbReference type="EMBL" id="MFLE01000001">
    <property type="protein sequence ID" value="OGG62741.1"/>
    <property type="molecule type" value="Genomic_DNA"/>
</dbReference>
<dbReference type="SUPFAM" id="SSF55282">
    <property type="entry name" value="RL5-like"/>
    <property type="match status" value="1"/>
</dbReference>